<keyword evidence="5" id="KW-1185">Reference proteome</keyword>
<sequence length="145" mass="16290">MMKSNDEIGTSEYKKINELCARGDALAESGNFDEAVYEYNKALYLIPDPKNHWKASTWIFVAIADACFLGGYMVSAREALEYAMTCQDAIGNAFVHLRYGQVLFDIGDKDLSASELMRAYMAGGVEIFTSEDPRYLEFLRARANL</sequence>
<evidence type="ECO:0000313" key="5">
    <source>
        <dbReference type="Proteomes" id="UP000706039"/>
    </source>
</evidence>
<evidence type="ECO:0000256" key="2">
    <source>
        <dbReference type="ARBA" id="ARBA00022803"/>
    </source>
</evidence>
<evidence type="ECO:0000256" key="1">
    <source>
        <dbReference type="ARBA" id="ARBA00022737"/>
    </source>
</evidence>
<dbReference type="EMBL" id="JAINVV010000016">
    <property type="protein sequence ID" value="MBY8826325.1"/>
    <property type="molecule type" value="Genomic_DNA"/>
</dbReference>
<dbReference type="Gene3D" id="1.25.40.10">
    <property type="entry name" value="Tetratricopeptide repeat domain"/>
    <property type="match status" value="1"/>
</dbReference>
<comment type="caution">
    <text evidence="4">The sequence shown here is derived from an EMBL/GenBank/DDBJ whole genome shotgun (WGS) entry which is preliminary data.</text>
</comment>
<accession>A0ABS7PY88</accession>
<evidence type="ECO:0000313" key="4">
    <source>
        <dbReference type="EMBL" id="MBY8826325.1"/>
    </source>
</evidence>
<evidence type="ECO:0000256" key="3">
    <source>
        <dbReference type="PROSITE-ProRule" id="PRU00339"/>
    </source>
</evidence>
<dbReference type="InterPro" id="IPR013105">
    <property type="entry name" value="TPR_2"/>
</dbReference>
<gene>
    <name evidence="4" type="ORF">K7G82_28740</name>
</gene>
<dbReference type="SUPFAM" id="SSF48452">
    <property type="entry name" value="TPR-like"/>
    <property type="match status" value="1"/>
</dbReference>
<dbReference type="Proteomes" id="UP000706039">
    <property type="component" value="Unassembled WGS sequence"/>
</dbReference>
<dbReference type="InterPro" id="IPR019734">
    <property type="entry name" value="TPR_rpt"/>
</dbReference>
<name>A0ABS7PY88_9SPHN</name>
<dbReference type="PROSITE" id="PS50005">
    <property type="entry name" value="TPR"/>
    <property type="match status" value="1"/>
</dbReference>
<keyword evidence="2 3" id="KW-0802">TPR repeat</keyword>
<feature type="repeat" description="TPR" evidence="3">
    <location>
        <begin position="16"/>
        <end position="49"/>
    </location>
</feature>
<reference evidence="4 5" key="1">
    <citation type="submission" date="2021-08" db="EMBL/GenBank/DDBJ databases">
        <authorList>
            <person name="Tuo L."/>
        </authorList>
    </citation>
    <scope>NUCLEOTIDE SEQUENCE [LARGE SCALE GENOMIC DNA]</scope>
    <source>
        <strain evidence="4 5">JCM 31229</strain>
    </source>
</reference>
<dbReference type="RefSeq" id="WP_222993877.1">
    <property type="nucleotide sequence ID" value="NZ_JAINVV010000016.1"/>
</dbReference>
<protein>
    <submittedName>
        <fullName evidence="4">Tetratricopeptide repeat protein</fullName>
    </submittedName>
</protein>
<proteinExistence type="predicted"/>
<keyword evidence="1" id="KW-0677">Repeat</keyword>
<dbReference type="Pfam" id="PF07719">
    <property type="entry name" value="TPR_2"/>
    <property type="match status" value="1"/>
</dbReference>
<organism evidence="4 5">
    <name type="scientific">Sphingomonas colocasiae</name>
    <dbReference type="NCBI Taxonomy" id="1848973"/>
    <lineage>
        <taxon>Bacteria</taxon>
        <taxon>Pseudomonadati</taxon>
        <taxon>Pseudomonadota</taxon>
        <taxon>Alphaproteobacteria</taxon>
        <taxon>Sphingomonadales</taxon>
        <taxon>Sphingomonadaceae</taxon>
        <taxon>Sphingomonas</taxon>
    </lineage>
</organism>
<dbReference type="InterPro" id="IPR011990">
    <property type="entry name" value="TPR-like_helical_dom_sf"/>
</dbReference>